<feature type="transmembrane region" description="Helical" evidence="2">
    <location>
        <begin position="55"/>
        <end position="76"/>
    </location>
</feature>
<feature type="compositionally biased region" description="Basic residues" evidence="1">
    <location>
        <begin position="686"/>
        <end position="699"/>
    </location>
</feature>
<evidence type="ECO:0000313" key="4">
    <source>
        <dbReference type="Proteomes" id="UP000054097"/>
    </source>
</evidence>
<feature type="transmembrane region" description="Helical" evidence="2">
    <location>
        <begin position="160"/>
        <end position="180"/>
    </location>
</feature>
<feature type="region of interest" description="Disordered" evidence="1">
    <location>
        <begin position="536"/>
        <end position="605"/>
    </location>
</feature>
<evidence type="ECO:0000313" key="3">
    <source>
        <dbReference type="EMBL" id="KIM34141.1"/>
    </source>
</evidence>
<evidence type="ECO:0000256" key="1">
    <source>
        <dbReference type="SAM" id="MobiDB-lite"/>
    </source>
</evidence>
<name>A0A0C3BRZ3_SERVB</name>
<gene>
    <name evidence="3" type="ORF">M408DRAFT_325640</name>
</gene>
<feature type="region of interest" description="Disordered" evidence="1">
    <location>
        <begin position="641"/>
        <end position="699"/>
    </location>
</feature>
<reference evidence="4" key="2">
    <citation type="submission" date="2015-01" db="EMBL/GenBank/DDBJ databases">
        <title>Evolutionary Origins and Diversification of the Mycorrhizal Mutualists.</title>
        <authorList>
            <consortium name="DOE Joint Genome Institute"/>
            <consortium name="Mycorrhizal Genomics Consortium"/>
            <person name="Kohler A."/>
            <person name="Kuo A."/>
            <person name="Nagy L.G."/>
            <person name="Floudas D."/>
            <person name="Copeland A."/>
            <person name="Barry K.W."/>
            <person name="Cichocki N."/>
            <person name="Veneault-Fourrey C."/>
            <person name="LaButti K."/>
            <person name="Lindquist E.A."/>
            <person name="Lipzen A."/>
            <person name="Lundell T."/>
            <person name="Morin E."/>
            <person name="Murat C."/>
            <person name="Riley R."/>
            <person name="Ohm R."/>
            <person name="Sun H."/>
            <person name="Tunlid A."/>
            <person name="Henrissat B."/>
            <person name="Grigoriev I.V."/>
            <person name="Hibbett D.S."/>
            <person name="Martin F."/>
        </authorList>
    </citation>
    <scope>NUCLEOTIDE SEQUENCE [LARGE SCALE GENOMIC DNA]</scope>
    <source>
        <strain evidence="4">MAFF 305830</strain>
    </source>
</reference>
<proteinExistence type="predicted"/>
<keyword evidence="2" id="KW-0812">Transmembrane</keyword>
<feature type="transmembrane region" description="Helical" evidence="2">
    <location>
        <begin position="88"/>
        <end position="111"/>
    </location>
</feature>
<reference evidence="3 4" key="1">
    <citation type="submission" date="2014-04" db="EMBL/GenBank/DDBJ databases">
        <authorList>
            <consortium name="DOE Joint Genome Institute"/>
            <person name="Kuo A."/>
            <person name="Zuccaro A."/>
            <person name="Kohler A."/>
            <person name="Nagy L.G."/>
            <person name="Floudas D."/>
            <person name="Copeland A."/>
            <person name="Barry K.W."/>
            <person name="Cichocki N."/>
            <person name="Veneault-Fourrey C."/>
            <person name="LaButti K."/>
            <person name="Lindquist E.A."/>
            <person name="Lipzen A."/>
            <person name="Lundell T."/>
            <person name="Morin E."/>
            <person name="Murat C."/>
            <person name="Sun H."/>
            <person name="Tunlid A."/>
            <person name="Henrissat B."/>
            <person name="Grigoriev I.V."/>
            <person name="Hibbett D.S."/>
            <person name="Martin F."/>
            <person name="Nordberg H.P."/>
            <person name="Cantor M.N."/>
            <person name="Hua S.X."/>
        </authorList>
    </citation>
    <scope>NUCLEOTIDE SEQUENCE [LARGE SCALE GENOMIC DNA]</scope>
    <source>
        <strain evidence="3 4">MAFF 305830</strain>
    </source>
</reference>
<sequence length="699" mass="76837">MSFIGVKSARSFRQFRVAVFGVTAFLRLAWAFTLALNAFSLTTLAESSHQIISTVMFAINAAAFMFIVVVGTFEAFRFKIASWTSRVAFELVWILVFWILEIAGATTFTILSPSFQCGVIVSLNENTGNTLFSIEAQRPTSSTEATTCQLFNRIALFGSWAAVGFTSIYAMYLLLLCLMASRRSPLVWRSQINHFDWAITSQPICPRSPDLIRPEMIQRPGNPHLSKDYNDSMDSLPPVFIDPFQIKKDSFDSATWHPEAMETIHYPLDRHSVMAQYQPRPIHPNQWQMAESMAQTQHRPTQSQSSALGLEGMEGPPIDHRKSRPTLSIYVPPPPAKAAVPIGAAEEDYDRIGRTMSVAMLSPQTYDSHAASEEPCVAIGRRMSMPFASPVGSDESASFPLALGKSLAESGYTKSQTTTSTTDGHGTVQNVRAKVDYPTVQKSVNRKSTMVRADSLTVRRSMRFGPEGPYRAQARTSQGSSGGILPLHVQDLSTVTPQPHGNRQQVHVMHNRSYSAAATFPTAYAPHAMPLAPARTWPAHSAHRPTHPGPVYRSSTTQFPVHFPPPPNHSPASTAPSFSHSSYRNGTQGHGSHSRSSSTPSSYQQHPIPALLDALSPVVRNSGNFQGARVLSSQHQSWRGSGITHPFLDDNPFGGRSASHTPEGSSIASANSKHSYSPTNDEKKQRPVSKLRKSMHRDI</sequence>
<protein>
    <submittedName>
        <fullName evidence="3">Uncharacterized protein</fullName>
    </submittedName>
</protein>
<dbReference type="OrthoDB" id="3269357at2759"/>
<accession>A0A0C3BRZ3</accession>
<dbReference type="HOGENOM" id="CLU_394385_0_0_1"/>
<keyword evidence="4" id="KW-1185">Reference proteome</keyword>
<feature type="compositionally biased region" description="Low complexity" evidence="1">
    <location>
        <begin position="586"/>
        <end position="605"/>
    </location>
</feature>
<evidence type="ECO:0000256" key="2">
    <source>
        <dbReference type="SAM" id="Phobius"/>
    </source>
</evidence>
<dbReference type="EMBL" id="KN824277">
    <property type="protein sequence ID" value="KIM34141.1"/>
    <property type="molecule type" value="Genomic_DNA"/>
</dbReference>
<feature type="compositionally biased region" description="Polar residues" evidence="1">
    <location>
        <begin position="658"/>
        <end position="679"/>
    </location>
</feature>
<keyword evidence="2" id="KW-1133">Transmembrane helix</keyword>
<keyword evidence="2" id="KW-0472">Membrane</keyword>
<dbReference type="Proteomes" id="UP000054097">
    <property type="component" value="Unassembled WGS sequence"/>
</dbReference>
<dbReference type="AlphaFoldDB" id="A0A0C3BRZ3"/>
<organism evidence="3 4">
    <name type="scientific">Serendipita vermifera MAFF 305830</name>
    <dbReference type="NCBI Taxonomy" id="933852"/>
    <lineage>
        <taxon>Eukaryota</taxon>
        <taxon>Fungi</taxon>
        <taxon>Dikarya</taxon>
        <taxon>Basidiomycota</taxon>
        <taxon>Agaricomycotina</taxon>
        <taxon>Agaricomycetes</taxon>
        <taxon>Sebacinales</taxon>
        <taxon>Serendipitaceae</taxon>
        <taxon>Serendipita</taxon>
    </lineage>
</organism>